<dbReference type="AlphaFoldDB" id="A0A2T6ZVQ6"/>
<feature type="compositionally biased region" description="Polar residues" evidence="1">
    <location>
        <begin position="123"/>
        <end position="136"/>
    </location>
</feature>
<reference evidence="2 3" key="1">
    <citation type="submission" date="2017-04" db="EMBL/GenBank/DDBJ databases">
        <title>Draft genome sequence of Tuber borchii Vittad., a whitish edible truffle.</title>
        <authorList>
            <consortium name="DOE Joint Genome Institute"/>
            <person name="Murat C."/>
            <person name="Kuo A."/>
            <person name="Barry K.W."/>
            <person name="Clum A."/>
            <person name="Dockter R.B."/>
            <person name="Fauchery L."/>
            <person name="Iotti M."/>
            <person name="Kohler A."/>
            <person name="Labutti K."/>
            <person name="Lindquist E.A."/>
            <person name="Lipzen A."/>
            <person name="Ohm R.A."/>
            <person name="Wang M."/>
            <person name="Grigoriev I.V."/>
            <person name="Zambonelli A."/>
            <person name="Martin F.M."/>
        </authorList>
    </citation>
    <scope>NUCLEOTIDE SEQUENCE [LARGE SCALE GENOMIC DNA]</scope>
    <source>
        <strain evidence="2 3">Tbo3840</strain>
    </source>
</reference>
<gene>
    <name evidence="2" type="ORF">B9Z19DRAFT_1046696</name>
</gene>
<evidence type="ECO:0000313" key="3">
    <source>
        <dbReference type="Proteomes" id="UP000244722"/>
    </source>
</evidence>
<keyword evidence="3" id="KW-1185">Reference proteome</keyword>
<feature type="compositionally biased region" description="Low complexity" evidence="1">
    <location>
        <begin position="228"/>
        <end position="243"/>
    </location>
</feature>
<evidence type="ECO:0000313" key="2">
    <source>
        <dbReference type="EMBL" id="PUU79552.1"/>
    </source>
</evidence>
<feature type="compositionally biased region" description="Basic and acidic residues" evidence="1">
    <location>
        <begin position="244"/>
        <end position="267"/>
    </location>
</feature>
<accession>A0A2T6ZVQ6</accession>
<organism evidence="2 3">
    <name type="scientific">Tuber borchii</name>
    <name type="common">White truffle</name>
    <dbReference type="NCBI Taxonomy" id="42251"/>
    <lineage>
        <taxon>Eukaryota</taxon>
        <taxon>Fungi</taxon>
        <taxon>Dikarya</taxon>
        <taxon>Ascomycota</taxon>
        <taxon>Pezizomycotina</taxon>
        <taxon>Pezizomycetes</taxon>
        <taxon>Pezizales</taxon>
        <taxon>Tuberaceae</taxon>
        <taxon>Tuber</taxon>
    </lineage>
</organism>
<name>A0A2T6ZVQ6_TUBBO</name>
<comment type="caution">
    <text evidence="2">The sequence shown here is derived from an EMBL/GenBank/DDBJ whole genome shotgun (WGS) entry which is preliminary data.</text>
</comment>
<dbReference type="EMBL" id="NESQ01000089">
    <property type="protein sequence ID" value="PUU79552.1"/>
    <property type="molecule type" value="Genomic_DNA"/>
</dbReference>
<protein>
    <submittedName>
        <fullName evidence="2">Uncharacterized protein</fullName>
    </submittedName>
</protein>
<feature type="region of interest" description="Disordered" evidence="1">
    <location>
        <begin position="50"/>
        <end position="70"/>
    </location>
</feature>
<evidence type="ECO:0000256" key="1">
    <source>
        <dbReference type="SAM" id="MobiDB-lite"/>
    </source>
</evidence>
<proteinExistence type="predicted"/>
<feature type="region of interest" description="Disordered" evidence="1">
    <location>
        <begin position="123"/>
        <end position="142"/>
    </location>
</feature>
<sequence>MDVDMRLMEALGGHHGHHLQNPAPTQTESPELVSAVSELTDLLRLISQVPQGSENSSYPNGHLSQNHSNGSLTSQLATTLQLGLNDHALLQSLRLSDESFQEILGCSLSVAVSPQECLWNQDSTQNNSHLQGSESSGIGGNSHEEALAEMQRTIVELSQPATRANSPPPSIHGRGSFSEYSETSPAGCPNGLAREDSQSMSPAPHRSDSQDLEMSPAMDVQTPEFLARNSMGRVRNSVSSSSRARQDDPYEDPAKVAERERVRGENRVRKKRWRESNQDRSKCAPLPCFQVEY</sequence>
<feature type="region of interest" description="Disordered" evidence="1">
    <location>
        <begin position="159"/>
        <end position="286"/>
    </location>
</feature>
<dbReference type="Proteomes" id="UP000244722">
    <property type="component" value="Unassembled WGS sequence"/>
</dbReference>
<feature type="compositionally biased region" description="Polar residues" evidence="1">
    <location>
        <begin position="50"/>
        <end position="69"/>
    </location>
</feature>